<dbReference type="Pfam" id="PF14226">
    <property type="entry name" value="DIOX_N"/>
    <property type="match status" value="1"/>
</dbReference>
<evidence type="ECO:0000256" key="5">
    <source>
        <dbReference type="ARBA" id="ARBA00019045"/>
    </source>
</evidence>
<comment type="caution">
    <text evidence="13">The sequence shown here is derived from an EMBL/GenBank/DDBJ whole genome shotgun (WGS) entry which is preliminary data.</text>
</comment>
<dbReference type="Proteomes" id="UP001181622">
    <property type="component" value="Unassembled WGS sequence"/>
</dbReference>
<protein>
    <recommendedName>
        <fullName evidence="5">2-oxoglutarate-dependent ethylene/succinate-forming enzyme</fullName>
        <ecNumber evidence="4">1.13.12.19</ecNumber>
        <ecNumber evidence="3">1.14.20.7</ecNumber>
    </recommendedName>
    <alternativeName>
        <fullName evidence="7">2-oxoglutarate dioxygenase (ethylene-forming)</fullName>
    </alternativeName>
    <alternativeName>
        <fullName evidence="8">2-oxoglutarate/L-arginine monooxygenase/decarboxylase (succinate-forming)</fullName>
    </alternativeName>
</protein>
<evidence type="ECO:0000256" key="7">
    <source>
        <dbReference type="ARBA" id="ARBA00031011"/>
    </source>
</evidence>
<comment type="catalytic activity">
    <reaction evidence="10">
        <text>L-arginine + 2-oxoglutarate + O2 = guanidine + L-glutamate 5-semialdehyde + succinate + CO2</text>
        <dbReference type="Rhea" id="RHEA:31535"/>
        <dbReference type="ChEBI" id="CHEBI:15379"/>
        <dbReference type="ChEBI" id="CHEBI:16526"/>
        <dbReference type="ChEBI" id="CHEBI:16810"/>
        <dbReference type="ChEBI" id="CHEBI:30031"/>
        <dbReference type="ChEBI" id="CHEBI:30087"/>
        <dbReference type="ChEBI" id="CHEBI:32682"/>
        <dbReference type="ChEBI" id="CHEBI:58066"/>
        <dbReference type="EC" id="1.14.20.7"/>
    </reaction>
</comment>
<evidence type="ECO:0000313" key="13">
    <source>
        <dbReference type="EMBL" id="MDR4306006.1"/>
    </source>
</evidence>
<dbReference type="PROSITE" id="PS51471">
    <property type="entry name" value="FE2OG_OXY"/>
    <property type="match status" value="1"/>
</dbReference>
<dbReference type="EC" id="1.14.20.7" evidence="3"/>
<comment type="pathway">
    <text evidence="2">Alkene biosynthesis; ethylene biosynthesis via 2-oxoglutarate.</text>
</comment>
<dbReference type="InterPro" id="IPR044861">
    <property type="entry name" value="IPNS-like_FE2OG_OXY"/>
</dbReference>
<dbReference type="PRINTS" id="PR00682">
    <property type="entry name" value="IPNSYNTHASE"/>
</dbReference>
<proteinExistence type="inferred from homology"/>
<dbReference type="PANTHER" id="PTHR47990">
    <property type="entry name" value="2-OXOGLUTARATE (2OG) AND FE(II)-DEPENDENT OXYGENASE SUPERFAMILY PROTEIN-RELATED"/>
    <property type="match status" value="1"/>
</dbReference>
<evidence type="ECO:0000256" key="3">
    <source>
        <dbReference type="ARBA" id="ARBA00012293"/>
    </source>
</evidence>
<evidence type="ECO:0000256" key="8">
    <source>
        <dbReference type="ARBA" id="ARBA00031282"/>
    </source>
</evidence>
<dbReference type="Pfam" id="PF03171">
    <property type="entry name" value="2OG-FeII_Oxy"/>
    <property type="match status" value="1"/>
</dbReference>
<comment type="similarity">
    <text evidence="11">Belongs to the iron/ascorbate-dependent oxidoreductase family.</text>
</comment>
<evidence type="ECO:0000256" key="4">
    <source>
        <dbReference type="ARBA" id="ARBA00012531"/>
    </source>
</evidence>
<dbReference type="InterPro" id="IPR026992">
    <property type="entry name" value="DIOX_N"/>
</dbReference>
<keyword evidence="11" id="KW-0560">Oxidoreductase</keyword>
<name>A0ABU1DD60_9HYPH</name>
<gene>
    <name evidence="13" type="ORF">IHQ68_05150</name>
</gene>
<keyword evidence="14" id="KW-1185">Reference proteome</keyword>
<comment type="catalytic activity">
    <reaction evidence="9">
        <text>2-oxoglutarate + O2 + 2 H(+) = ethene + 3 CO2 + H2O</text>
        <dbReference type="Rhea" id="RHEA:31523"/>
        <dbReference type="ChEBI" id="CHEBI:15377"/>
        <dbReference type="ChEBI" id="CHEBI:15378"/>
        <dbReference type="ChEBI" id="CHEBI:15379"/>
        <dbReference type="ChEBI" id="CHEBI:16526"/>
        <dbReference type="ChEBI" id="CHEBI:16810"/>
        <dbReference type="ChEBI" id="CHEBI:18153"/>
        <dbReference type="EC" id="1.13.12.19"/>
    </reaction>
</comment>
<dbReference type="InterPro" id="IPR050231">
    <property type="entry name" value="Iron_ascorbate_oxido_reductase"/>
</dbReference>
<evidence type="ECO:0000256" key="9">
    <source>
        <dbReference type="ARBA" id="ARBA00047725"/>
    </source>
</evidence>
<evidence type="ECO:0000256" key="11">
    <source>
        <dbReference type="RuleBase" id="RU003682"/>
    </source>
</evidence>
<dbReference type="InterPro" id="IPR027443">
    <property type="entry name" value="IPNS-like_sf"/>
</dbReference>
<comment type="cofactor">
    <cofactor evidence="1">
        <name>Fe(2+)</name>
        <dbReference type="ChEBI" id="CHEBI:29033"/>
    </cofactor>
</comment>
<evidence type="ECO:0000256" key="10">
    <source>
        <dbReference type="ARBA" id="ARBA00049359"/>
    </source>
</evidence>
<dbReference type="EMBL" id="JADBEO010000008">
    <property type="protein sequence ID" value="MDR4306006.1"/>
    <property type="molecule type" value="Genomic_DNA"/>
</dbReference>
<keyword evidence="6" id="KW-0266">Ethylene biosynthesis</keyword>
<evidence type="ECO:0000256" key="1">
    <source>
        <dbReference type="ARBA" id="ARBA00001954"/>
    </source>
</evidence>
<evidence type="ECO:0000313" key="14">
    <source>
        <dbReference type="Proteomes" id="UP001181622"/>
    </source>
</evidence>
<organism evidence="13 14">
    <name type="scientific">Chelatococcus sambhunathii</name>
    <dbReference type="NCBI Taxonomy" id="363953"/>
    <lineage>
        <taxon>Bacteria</taxon>
        <taxon>Pseudomonadati</taxon>
        <taxon>Pseudomonadota</taxon>
        <taxon>Alphaproteobacteria</taxon>
        <taxon>Hyphomicrobiales</taxon>
        <taxon>Chelatococcaceae</taxon>
        <taxon>Chelatococcus</taxon>
    </lineage>
</organism>
<dbReference type="Gene3D" id="2.60.120.330">
    <property type="entry name" value="B-lactam Antibiotic, Isopenicillin N Synthase, Chain"/>
    <property type="match status" value="1"/>
</dbReference>
<keyword evidence="11" id="KW-0408">Iron</keyword>
<sequence length="315" mass="34481">MANLPVIDFAPMLSDDPKGRSRLASELRAACIANGFFYATGTGVSPEAAADAIAAAKEFFTLPEAVKLTISQARSPHGRGYESMSNQRLEPGAEADLKEGFIMGVDLPADDPRVVAGWPQYGWNLWPEGMDAWRARVEAYHAAMIECAGVVMRALALSLDVEETYFDDFRREGVATLRMLHYPPQPKDASAAARGAGAHSDWGGVTILLQDEVGGLQVKNGEDDWIDAPPIPGTFVVNLADFMPRWTNGLYRSTVHRVINRSGRERYSLPFFFDGRGDYVSETIPTCIRPGETPRFAPLSVNQHLAEMYAATRAA</sequence>
<evidence type="ECO:0000256" key="2">
    <source>
        <dbReference type="ARBA" id="ARBA00004767"/>
    </source>
</evidence>
<feature type="domain" description="Fe2OG dioxygenase" evidence="12">
    <location>
        <begin position="173"/>
        <end position="275"/>
    </location>
</feature>
<evidence type="ECO:0000256" key="6">
    <source>
        <dbReference type="ARBA" id="ARBA00022666"/>
    </source>
</evidence>
<reference evidence="13" key="1">
    <citation type="submission" date="2020-10" db="EMBL/GenBank/DDBJ databases">
        <authorList>
            <person name="Abbas A."/>
            <person name="Razzaq R."/>
            <person name="Waqas M."/>
            <person name="Abbas N."/>
            <person name="Nielsen T.K."/>
            <person name="Hansen L.H."/>
            <person name="Hussain S."/>
            <person name="Shahid M."/>
        </authorList>
    </citation>
    <scope>NUCLEOTIDE SEQUENCE</scope>
    <source>
        <strain evidence="13">S14</strain>
    </source>
</reference>
<dbReference type="EC" id="1.13.12.19" evidence="4"/>
<keyword evidence="11" id="KW-0479">Metal-binding</keyword>
<dbReference type="InterPro" id="IPR005123">
    <property type="entry name" value="Oxoglu/Fe-dep_dioxygenase_dom"/>
</dbReference>
<accession>A0ABU1DD60</accession>
<dbReference type="RefSeq" id="WP_309389490.1">
    <property type="nucleotide sequence ID" value="NZ_JADBEO010000008.1"/>
</dbReference>
<evidence type="ECO:0000259" key="12">
    <source>
        <dbReference type="PROSITE" id="PS51471"/>
    </source>
</evidence>
<dbReference type="SUPFAM" id="SSF51197">
    <property type="entry name" value="Clavaminate synthase-like"/>
    <property type="match status" value="1"/>
</dbReference>